<dbReference type="PANTHER" id="PTHR21022:SF19">
    <property type="entry name" value="PREPHENATE DEHYDRATASE-RELATED"/>
    <property type="match status" value="1"/>
</dbReference>
<dbReference type="Gene3D" id="3.40.190.10">
    <property type="entry name" value="Periplasmic binding protein-like II"/>
    <property type="match status" value="2"/>
</dbReference>
<evidence type="ECO:0000256" key="18">
    <source>
        <dbReference type="ARBA" id="ARBA00047848"/>
    </source>
</evidence>
<keyword evidence="14" id="KW-0456">Lyase</keyword>
<evidence type="ECO:0000256" key="12">
    <source>
        <dbReference type="ARBA" id="ARBA00023222"/>
    </source>
</evidence>
<accession>A0A1V3A1W6</accession>
<dbReference type="EMBL" id="MUZR01000003">
    <property type="protein sequence ID" value="OOC11388.1"/>
    <property type="molecule type" value="Genomic_DNA"/>
</dbReference>
<organism evidence="23 24">
    <name type="scientific">Thioalkalivibrio halophilus</name>
    <dbReference type="NCBI Taxonomy" id="252474"/>
    <lineage>
        <taxon>Bacteria</taxon>
        <taxon>Pseudomonadati</taxon>
        <taxon>Pseudomonadota</taxon>
        <taxon>Gammaproteobacteria</taxon>
        <taxon>Chromatiales</taxon>
        <taxon>Ectothiorhodospiraceae</taxon>
        <taxon>Thioalkalivibrio</taxon>
    </lineage>
</organism>
<dbReference type="InterPro" id="IPR018528">
    <property type="entry name" value="Preph_deHydtase_CS"/>
</dbReference>
<dbReference type="FunFam" id="1.20.59.10:FF:000004">
    <property type="entry name" value="Prephenate dehydratase"/>
    <property type="match status" value="1"/>
</dbReference>
<dbReference type="InterPro" id="IPR002701">
    <property type="entry name" value="CM_II_prokaryot"/>
</dbReference>
<dbReference type="PROSITE" id="PS51671">
    <property type="entry name" value="ACT"/>
    <property type="match status" value="1"/>
</dbReference>
<dbReference type="InterPro" id="IPR045865">
    <property type="entry name" value="ACT-like_dom_sf"/>
</dbReference>
<dbReference type="CDD" id="cd04905">
    <property type="entry name" value="ACT_CM-PDT"/>
    <property type="match status" value="1"/>
</dbReference>
<dbReference type="InterPro" id="IPR036263">
    <property type="entry name" value="Chorismate_II_sf"/>
</dbReference>
<dbReference type="GO" id="GO:0005737">
    <property type="term" value="C:cytoplasm"/>
    <property type="evidence" value="ECO:0007669"/>
    <property type="project" value="UniProtKB-SubCell"/>
</dbReference>
<dbReference type="GO" id="GO:0004664">
    <property type="term" value="F:prephenate dehydratase activity"/>
    <property type="evidence" value="ECO:0007669"/>
    <property type="project" value="UniProtKB-EC"/>
</dbReference>
<feature type="domain" description="Chorismate mutase" evidence="20">
    <location>
        <begin position="1"/>
        <end position="93"/>
    </location>
</feature>
<evidence type="ECO:0000256" key="19">
    <source>
        <dbReference type="PIRSR" id="PIRSR001500-2"/>
    </source>
</evidence>
<dbReference type="InterPro" id="IPR008242">
    <property type="entry name" value="Chor_mutase/pphenate_deHydtase"/>
</dbReference>
<keyword evidence="11" id="KW-0057">Aromatic amino acid biosynthesis</keyword>
<evidence type="ECO:0000256" key="7">
    <source>
        <dbReference type="ARBA" id="ARBA00013147"/>
    </source>
</evidence>
<comment type="pathway">
    <text evidence="5">Metabolic intermediate biosynthesis; prephenate biosynthesis; prephenate from chorismate: step 1/1.</text>
</comment>
<evidence type="ECO:0000256" key="11">
    <source>
        <dbReference type="ARBA" id="ARBA00023141"/>
    </source>
</evidence>
<dbReference type="PIRSF" id="PIRSF001500">
    <property type="entry name" value="Chor_mut_pdt_Ppr"/>
    <property type="match status" value="1"/>
</dbReference>
<dbReference type="EC" id="4.2.1.51" evidence="7"/>
<sequence>MSEGESLASLRARIDAIDGELLALLSERARCAESVARVKRDNGEEPVFYRPEREAEILRRVREENPGPLADDVIVRLFREIMSECLALEHPLTVAYLGPEGTFTHLAARKHFGHAVTTTPLASIDAVFGAVETGRAQFGVVPIENSSEGVVTHTVDCFMDSSLQICGEVVTPIHHHLLSQSAGLGEVRQVLAHAQALAQCREWLDTWLPHAERHAVASNARAAELAAGDGSAAAIASRVAAEHYGVPVQVEHVEDRADNTTRFLIIGTATTRPSGADRTSIMLSTANRPGSLYALLKPIAEAGISLTRIESRPSRCAQWTYVFFLDLLGHQEDPEIAGCLEQLRETADTVKILGSYPRAAT</sequence>
<evidence type="ECO:0000256" key="6">
    <source>
        <dbReference type="ARBA" id="ARBA00012404"/>
    </source>
</evidence>
<dbReference type="SMART" id="SM00830">
    <property type="entry name" value="CM_2"/>
    <property type="match status" value="1"/>
</dbReference>
<dbReference type="AlphaFoldDB" id="A0A1V3A1W6"/>
<evidence type="ECO:0000256" key="14">
    <source>
        <dbReference type="ARBA" id="ARBA00023239"/>
    </source>
</evidence>
<comment type="function">
    <text evidence="2">Catalyzes the Claisen rearrangement of chorismate to prephenate and the decarboxylation/dehydration of prephenate to phenylpyruvate.</text>
</comment>
<dbReference type="Pfam" id="PF01817">
    <property type="entry name" value="CM_2"/>
    <property type="match status" value="1"/>
</dbReference>
<dbReference type="PANTHER" id="PTHR21022">
    <property type="entry name" value="PREPHENATE DEHYDRATASE P PROTEIN"/>
    <property type="match status" value="1"/>
</dbReference>
<reference evidence="23 24" key="1">
    <citation type="submission" date="2017-02" db="EMBL/GenBank/DDBJ databases">
        <title>Genomic diversity within the haloalkaliphilic genus Thioalkalivibrio.</title>
        <authorList>
            <person name="Ahn A.-C."/>
            <person name="Meier-Kolthoff J."/>
            <person name="Overmars L."/>
            <person name="Richter M."/>
            <person name="Woyke T."/>
            <person name="Sorokin D.Y."/>
            <person name="Muyzer G."/>
        </authorList>
    </citation>
    <scope>NUCLEOTIDE SEQUENCE [LARGE SCALE GENOMIC DNA]</scope>
    <source>
        <strain evidence="23 24">HL17</strain>
    </source>
</reference>
<dbReference type="Pfam" id="PF01842">
    <property type="entry name" value="ACT"/>
    <property type="match status" value="1"/>
</dbReference>
<comment type="caution">
    <text evidence="23">The sequence shown here is derived from an EMBL/GenBank/DDBJ whole genome shotgun (WGS) entry which is preliminary data.</text>
</comment>
<dbReference type="SUPFAM" id="SSF55021">
    <property type="entry name" value="ACT-like"/>
    <property type="match status" value="1"/>
</dbReference>
<dbReference type="CDD" id="cd13630">
    <property type="entry name" value="PBP2_PDT_1"/>
    <property type="match status" value="1"/>
</dbReference>
<dbReference type="NCBIfam" id="NF008865">
    <property type="entry name" value="PRK11898.1"/>
    <property type="match status" value="1"/>
</dbReference>
<evidence type="ECO:0000256" key="5">
    <source>
        <dbReference type="ARBA" id="ARBA00004817"/>
    </source>
</evidence>
<keyword evidence="10" id="KW-0028">Amino-acid biosynthesis</keyword>
<keyword evidence="15" id="KW-0511">Multifunctional enzyme</keyword>
<evidence type="ECO:0000313" key="23">
    <source>
        <dbReference type="EMBL" id="OOC11388.1"/>
    </source>
</evidence>
<evidence type="ECO:0000256" key="10">
    <source>
        <dbReference type="ARBA" id="ARBA00022605"/>
    </source>
</evidence>
<dbReference type="Proteomes" id="UP000189177">
    <property type="component" value="Unassembled WGS sequence"/>
</dbReference>
<dbReference type="STRING" id="252474.B1A74_01045"/>
<protein>
    <recommendedName>
        <fullName evidence="8">Bifunctional chorismate mutase/prephenate dehydratase</fullName>
        <ecNumber evidence="7">4.2.1.51</ecNumber>
        <ecNumber evidence="6">5.4.99.5</ecNumber>
    </recommendedName>
    <alternativeName>
        <fullName evidence="17">Chorismate mutase-prephenate dehydratase</fullName>
    </alternativeName>
    <alternativeName>
        <fullName evidence="16">p-protein</fullName>
    </alternativeName>
</protein>
<evidence type="ECO:0000259" key="22">
    <source>
        <dbReference type="PROSITE" id="PS51671"/>
    </source>
</evidence>
<evidence type="ECO:0000256" key="9">
    <source>
        <dbReference type="ARBA" id="ARBA00022490"/>
    </source>
</evidence>
<evidence type="ECO:0000259" key="20">
    <source>
        <dbReference type="PROSITE" id="PS51168"/>
    </source>
</evidence>
<evidence type="ECO:0000256" key="17">
    <source>
        <dbReference type="ARBA" id="ARBA00031520"/>
    </source>
</evidence>
<dbReference type="Gene3D" id="1.20.59.10">
    <property type="entry name" value="Chorismate mutase"/>
    <property type="match status" value="1"/>
</dbReference>
<evidence type="ECO:0000256" key="13">
    <source>
        <dbReference type="ARBA" id="ARBA00023235"/>
    </source>
</evidence>
<proteinExistence type="predicted"/>
<evidence type="ECO:0000259" key="21">
    <source>
        <dbReference type="PROSITE" id="PS51171"/>
    </source>
</evidence>
<comment type="catalytic activity">
    <reaction evidence="1">
        <text>chorismate = prephenate</text>
        <dbReference type="Rhea" id="RHEA:13897"/>
        <dbReference type="ChEBI" id="CHEBI:29748"/>
        <dbReference type="ChEBI" id="CHEBI:29934"/>
        <dbReference type="EC" id="5.4.99.5"/>
    </reaction>
</comment>
<dbReference type="EC" id="5.4.99.5" evidence="6"/>
<dbReference type="UniPathway" id="UPA00121">
    <property type="reaction ID" value="UER00345"/>
</dbReference>
<evidence type="ECO:0000256" key="4">
    <source>
        <dbReference type="ARBA" id="ARBA00004741"/>
    </source>
</evidence>
<dbReference type="GO" id="GO:0046417">
    <property type="term" value="P:chorismate metabolic process"/>
    <property type="evidence" value="ECO:0007669"/>
    <property type="project" value="InterPro"/>
</dbReference>
<evidence type="ECO:0000256" key="15">
    <source>
        <dbReference type="ARBA" id="ARBA00023268"/>
    </source>
</evidence>
<dbReference type="Gene3D" id="3.30.70.260">
    <property type="match status" value="1"/>
</dbReference>
<comment type="catalytic activity">
    <reaction evidence="18">
        <text>prephenate + H(+) = 3-phenylpyruvate + CO2 + H2O</text>
        <dbReference type="Rhea" id="RHEA:21648"/>
        <dbReference type="ChEBI" id="CHEBI:15377"/>
        <dbReference type="ChEBI" id="CHEBI:15378"/>
        <dbReference type="ChEBI" id="CHEBI:16526"/>
        <dbReference type="ChEBI" id="CHEBI:18005"/>
        <dbReference type="ChEBI" id="CHEBI:29934"/>
        <dbReference type="EC" id="4.2.1.51"/>
    </reaction>
</comment>
<dbReference type="PROSITE" id="PS51168">
    <property type="entry name" value="CHORISMATE_MUT_2"/>
    <property type="match status" value="1"/>
</dbReference>
<dbReference type="FunFam" id="3.30.70.260:FF:000012">
    <property type="entry name" value="Prephenate dehydratase"/>
    <property type="match status" value="1"/>
</dbReference>
<keyword evidence="13" id="KW-0413">Isomerase</keyword>
<feature type="domain" description="ACT" evidence="22">
    <location>
        <begin position="280"/>
        <end position="357"/>
    </location>
</feature>
<keyword evidence="24" id="KW-1185">Reference proteome</keyword>
<dbReference type="InterPro" id="IPR001086">
    <property type="entry name" value="Preph_deHydtase"/>
</dbReference>
<feature type="domain" description="Prephenate dehydratase" evidence="21">
    <location>
        <begin position="93"/>
        <end position="268"/>
    </location>
</feature>
<dbReference type="InterPro" id="IPR002912">
    <property type="entry name" value="ACT_dom"/>
</dbReference>
<dbReference type="NCBIfam" id="TIGR01807">
    <property type="entry name" value="CM_P2"/>
    <property type="match status" value="1"/>
</dbReference>
<evidence type="ECO:0000256" key="8">
    <source>
        <dbReference type="ARBA" id="ARBA00014401"/>
    </source>
</evidence>
<dbReference type="SUPFAM" id="SSF53850">
    <property type="entry name" value="Periplasmic binding protein-like II"/>
    <property type="match status" value="1"/>
</dbReference>
<keyword evidence="9" id="KW-0963">Cytoplasm</keyword>
<dbReference type="InterPro" id="IPR010957">
    <property type="entry name" value="G/b/e-P-prot_chorismate_mutase"/>
</dbReference>
<dbReference type="PROSITE" id="PS51171">
    <property type="entry name" value="PREPHENATE_DEHYDR_3"/>
    <property type="match status" value="1"/>
</dbReference>
<evidence type="ECO:0000313" key="24">
    <source>
        <dbReference type="Proteomes" id="UP000189177"/>
    </source>
</evidence>
<dbReference type="OrthoDB" id="9802281at2"/>
<keyword evidence="12" id="KW-0584">Phenylalanine biosynthesis</keyword>
<evidence type="ECO:0000256" key="3">
    <source>
        <dbReference type="ARBA" id="ARBA00004496"/>
    </source>
</evidence>
<comment type="pathway">
    <text evidence="4">Amino-acid biosynthesis; L-phenylalanine biosynthesis; phenylpyruvate from prephenate: step 1/1.</text>
</comment>
<dbReference type="FunFam" id="3.40.190.10:FF:000029">
    <property type="entry name" value="Chorismate mutase/Prephenate dehydratase"/>
    <property type="match status" value="1"/>
</dbReference>
<evidence type="ECO:0000256" key="16">
    <source>
        <dbReference type="ARBA" id="ARBA00031175"/>
    </source>
</evidence>
<dbReference type="GO" id="GO:0009094">
    <property type="term" value="P:L-phenylalanine biosynthetic process"/>
    <property type="evidence" value="ECO:0007669"/>
    <property type="project" value="UniProtKB-UniPathway"/>
</dbReference>
<feature type="site" description="Essential for prephenate dehydratase activity" evidence="19">
    <location>
        <position position="261"/>
    </location>
</feature>
<gene>
    <name evidence="23" type="ORF">B1A74_01045</name>
</gene>
<comment type="subcellular location">
    <subcellularLocation>
        <location evidence="3">Cytoplasm</location>
    </subcellularLocation>
</comment>
<dbReference type="PROSITE" id="PS00858">
    <property type="entry name" value="PREPHENATE_DEHYDR_2"/>
    <property type="match status" value="1"/>
</dbReference>
<name>A0A1V3A1W6_9GAMM</name>
<dbReference type="InterPro" id="IPR036979">
    <property type="entry name" value="CM_dom_sf"/>
</dbReference>
<dbReference type="RefSeq" id="WP_077243516.1">
    <property type="nucleotide sequence ID" value="NZ_MUZR01000003.1"/>
</dbReference>
<dbReference type="GO" id="GO:0004106">
    <property type="term" value="F:chorismate mutase activity"/>
    <property type="evidence" value="ECO:0007669"/>
    <property type="project" value="UniProtKB-EC"/>
</dbReference>
<dbReference type="Pfam" id="PF00800">
    <property type="entry name" value="PDT"/>
    <property type="match status" value="1"/>
</dbReference>
<evidence type="ECO:0000256" key="1">
    <source>
        <dbReference type="ARBA" id="ARBA00000824"/>
    </source>
</evidence>
<evidence type="ECO:0000256" key="2">
    <source>
        <dbReference type="ARBA" id="ARBA00002364"/>
    </source>
</evidence>
<dbReference type="UniPathway" id="UPA00120">
    <property type="reaction ID" value="UER00203"/>
</dbReference>
<dbReference type="SUPFAM" id="SSF48600">
    <property type="entry name" value="Chorismate mutase II"/>
    <property type="match status" value="1"/>
</dbReference>